<proteinExistence type="predicted"/>
<evidence type="ECO:0008006" key="4">
    <source>
        <dbReference type="Google" id="ProtNLM"/>
    </source>
</evidence>
<keyword evidence="1" id="KW-0812">Transmembrane</keyword>
<keyword evidence="3" id="KW-1185">Reference proteome</keyword>
<dbReference type="AlphaFoldDB" id="A0A1M5WGA7"/>
<feature type="transmembrane region" description="Helical" evidence="1">
    <location>
        <begin position="17"/>
        <end position="34"/>
    </location>
</feature>
<sequence length="273" mass="33026">MCSDYRLKKGWSVIKKNIYVFLMILPCIFMLVGCDNYTKLMFKGDIDYIKIQIGERYKEITNPKDINNLISLIEESKLRKIKEKQNVIYYKIDIFIHTKTKYNKITVIKDIIFYNGNYYKSESNLGKQIEKIYSDMNYLELIDKNEAKKIKNKRINRRNLSLQKALEGYWIDSKGNSLYFKDGWLYQGKYEFRYHINSIDRNRNYIHISVFGVKGFFLKGKKLFDMHITIDDTKNNLKLEKDMVGRYRYNYNMIYIDDENYKLGTFEYKFFNH</sequence>
<protein>
    <recommendedName>
        <fullName evidence="4">Lipoprotein</fullName>
    </recommendedName>
</protein>
<name>A0A1M5WGA7_9FIRM</name>
<evidence type="ECO:0000313" key="2">
    <source>
        <dbReference type="EMBL" id="SHH86438.1"/>
    </source>
</evidence>
<dbReference type="EMBL" id="FQXO01000107">
    <property type="protein sequence ID" value="SHH86438.1"/>
    <property type="molecule type" value="Genomic_DNA"/>
</dbReference>
<dbReference type="PROSITE" id="PS51257">
    <property type="entry name" value="PROKAR_LIPOPROTEIN"/>
    <property type="match status" value="1"/>
</dbReference>
<dbReference type="Proteomes" id="UP000183967">
    <property type="component" value="Unassembled WGS sequence"/>
</dbReference>
<keyword evidence="1" id="KW-1133">Transmembrane helix</keyword>
<accession>A0A1M5WGA7</accession>
<gene>
    <name evidence="2" type="ORF">SAMN02745135_02459</name>
</gene>
<evidence type="ECO:0000313" key="3">
    <source>
        <dbReference type="Proteomes" id="UP000183967"/>
    </source>
</evidence>
<evidence type="ECO:0000256" key="1">
    <source>
        <dbReference type="SAM" id="Phobius"/>
    </source>
</evidence>
<keyword evidence="1" id="KW-0472">Membrane</keyword>
<organism evidence="2 3">
    <name type="scientific">Caloranaerobacter azorensis DSM 13643</name>
    <dbReference type="NCBI Taxonomy" id="1121264"/>
    <lineage>
        <taxon>Bacteria</taxon>
        <taxon>Bacillati</taxon>
        <taxon>Bacillota</taxon>
        <taxon>Tissierellia</taxon>
        <taxon>Tissierellales</taxon>
        <taxon>Thermohalobacteraceae</taxon>
        <taxon>Caloranaerobacter</taxon>
    </lineage>
</organism>
<reference evidence="3" key="1">
    <citation type="submission" date="2016-11" db="EMBL/GenBank/DDBJ databases">
        <authorList>
            <person name="Varghese N."/>
            <person name="Submissions S."/>
        </authorList>
    </citation>
    <scope>NUCLEOTIDE SEQUENCE [LARGE SCALE GENOMIC DNA]</scope>
    <source>
        <strain evidence="3">DSM 13643</strain>
    </source>
</reference>